<dbReference type="RefSeq" id="WP_051080892.1">
    <property type="nucleotide sequence ID" value="NZ_LQWZ01000025.1"/>
</dbReference>
<accession>A0A177KPS9</accession>
<reference evidence="1 2" key="1">
    <citation type="submission" date="2016-01" db="EMBL/GenBank/DDBJ databases">
        <title>Investigation of taxonomic status of Bacillus aminovorans.</title>
        <authorList>
            <person name="Verma A."/>
            <person name="Pal Y."/>
            <person name="Krishnamurthi S."/>
        </authorList>
    </citation>
    <scope>NUCLEOTIDE SEQUENCE [LARGE SCALE GENOMIC DNA]</scope>
    <source>
        <strain evidence="1 2">DSM 4337</strain>
    </source>
</reference>
<name>A0A177KPS9_9BACI</name>
<evidence type="ECO:0000313" key="1">
    <source>
        <dbReference type="EMBL" id="OAH55409.1"/>
    </source>
</evidence>
<evidence type="ECO:0008006" key="3">
    <source>
        <dbReference type="Google" id="ProtNLM"/>
    </source>
</evidence>
<comment type="caution">
    <text evidence="1">The sequence shown here is derived from an EMBL/GenBank/DDBJ whole genome shotgun (WGS) entry which is preliminary data.</text>
</comment>
<dbReference type="InterPro" id="IPR024307">
    <property type="entry name" value="YmaF"/>
</dbReference>
<gene>
    <name evidence="1" type="ORF">AWH48_20160</name>
</gene>
<protein>
    <recommendedName>
        <fullName evidence="3">YmaF family protein</fullName>
    </recommendedName>
</protein>
<dbReference type="Proteomes" id="UP000077271">
    <property type="component" value="Unassembled WGS sequence"/>
</dbReference>
<dbReference type="AlphaFoldDB" id="A0A177KPS9"/>
<dbReference type="EMBL" id="LQWZ01000025">
    <property type="protein sequence ID" value="OAH55409.1"/>
    <property type="molecule type" value="Genomic_DNA"/>
</dbReference>
<evidence type="ECO:0000313" key="2">
    <source>
        <dbReference type="Proteomes" id="UP000077271"/>
    </source>
</evidence>
<dbReference type="Pfam" id="PF12788">
    <property type="entry name" value="YmaF"/>
    <property type="match status" value="1"/>
</dbReference>
<sequence length="103" mass="11436">MQEQTHVHEFVASTKLAEEGDDRHNHRFAGVTGEVIPKGGSHVHVLFTNTDFLDHHHEVGIETGPAIPVGNGKHVHFVKGRTTRDDGHVHKLEFATLIQKPLV</sequence>
<proteinExistence type="predicted"/>
<organism evidence="1 2">
    <name type="scientific">Domibacillus aminovorans</name>
    <dbReference type="NCBI Taxonomy" id="29332"/>
    <lineage>
        <taxon>Bacteria</taxon>
        <taxon>Bacillati</taxon>
        <taxon>Bacillota</taxon>
        <taxon>Bacilli</taxon>
        <taxon>Bacillales</taxon>
        <taxon>Bacillaceae</taxon>
        <taxon>Domibacillus</taxon>
    </lineage>
</organism>